<evidence type="ECO:0000313" key="2">
    <source>
        <dbReference type="Proteomes" id="UP000195152"/>
    </source>
</evidence>
<protein>
    <recommendedName>
        <fullName evidence="3">Terminase small subunit</fullName>
    </recommendedName>
</protein>
<evidence type="ECO:0000313" key="1">
    <source>
        <dbReference type="EMBL" id="OTW48125.1"/>
    </source>
</evidence>
<dbReference type="InterPro" id="IPR038713">
    <property type="entry name" value="Terminase_Gp1_N_sf"/>
</dbReference>
<proteinExistence type="predicted"/>
<dbReference type="Proteomes" id="UP000195152">
    <property type="component" value="Unassembled WGS sequence"/>
</dbReference>
<dbReference type="Gene3D" id="6.10.140.2160">
    <property type="match status" value="1"/>
</dbReference>
<dbReference type="RefSeq" id="WP_000061351.1">
    <property type="nucleotide sequence ID" value="NZ_NFCF01000073.1"/>
</dbReference>
<sequence length="203" mass="23325">MSMDYNELIERSANDDRDISVSRSPKEREMLYATDVEPYLLLLTQKQLKFVYALCGNNMNVPKASEEAGITRDYGHKLLTNPNVRKAYTALMNQRNFHKVMGYQEVLEFATSVVRGEIKDTTLNMKTGEAFTHEPLVKDRFKYLETLMKHNNVLADKQLLNVQATGKTTIMVDIEGMEDFDFNGTDNLNEPVRKDITDDIIDM</sequence>
<gene>
    <name evidence="1" type="ORF">BK699_13165</name>
</gene>
<accession>A0A242W716</accession>
<dbReference type="InterPro" id="IPR005335">
    <property type="entry name" value="Terminase_ssu"/>
</dbReference>
<dbReference type="EMBL" id="NFCF01000073">
    <property type="protein sequence ID" value="OTW48125.1"/>
    <property type="molecule type" value="Genomic_DNA"/>
</dbReference>
<dbReference type="GO" id="GO:0051276">
    <property type="term" value="P:chromosome organization"/>
    <property type="evidence" value="ECO:0007669"/>
    <property type="project" value="InterPro"/>
</dbReference>
<name>A0A242W716_BACTU</name>
<dbReference type="AlphaFoldDB" id="A0A242W716"/>
<evidence type="ECO:0008006" key="3">
    <source>
        <dbReference type="Google" id="ProtNLM"/>
    </source>
</evidence>
<reference evidence="1 2" key="1">
    <citation type="submission" date="2016-10" db="EMBL/GenBank/DDBJ databases">
        <title>Comparative genomics of Bacillus thuringiensis reveals a path to pathogens against multiple invertebrate hosts.</title>
        <authorList>
            <person name="Zheng J."/>
            <person name="Gao Q."/>
            <person name="Liu H."/>
            <person name="Peng D."/>
            <person name="Ruan L."/>
            <person name="Sun M."/>
        </authorList>
    </citation>
    <scope>NUCLEOTIDE SEQUENCE [LARGE SCALE GENOMIC DNA]</scope>
    <source>
        <strain evidence="1">BGSC 4AC1</strain>
    </source>
</reference>
<dbReference type="Pfam" id="PF03592">
    <property type="entry name" value="Terminase_2"/>
    <property type="match status" value="1"/>
</dbReference>
<organism evidence="1 2">
    <name type="scientific">Bacillus thuringiensis serovar mexicanensis</name>
    <dbReference type="NCBI Taxonomy" id="180868"/>
    <lineage>
        <taxon>Bacteria</taxon>
        <taxon>Bacillati</taxon>
        <taxon>Bacillota</taxon>
        <taxon>Bacilli</taxon>
        <taxon>Bacillales</taxon>
        <taxon>Bacillaceae</taxon>
        <taxon>Bacillus</taxon>
        <taxon>Bacillus cereus group</taxon>
    </lineage>
</organism>
<dbReference type="Gene3D" id="1.10.10.1400">
    <property type="entry name" value="Terminase, small subunit, N-terminal DNA-binding domain, HTH motif"/>
    <property type="match status" value="1"/>
</dbReference>
<comment type="caution">
    <text evidence="1">The sequence shown here is derived from an EMBL/GenBank/DDBJ whole genome shotgun (WGS) entry which is preliminary data.</text>
</comment>